<keyword evidence="2" id="KW-1185">Reference proteome</keyword>
<dbReference type="RefSeq" id="WP_101645461.1">
    <property type="nucleotide sequence ID" value="NZ_PGUY01000075.1"/>
</dbReference>
<protein>
    <submittedName>
        <fullName evidence="1">Uncharacterized protein</fullName>
    </submittedName>
</protein>
<comment type="caution">
    <text evidence="1">The sequence shown here is derived from an EMBL/GenBank/DDBJ whole genome shotgun (WGS) entry which is preliminary data.</text>
</comment>
<proteinExistence type="predicted"/>
<reference evidence="1 2" key="1">
    <citation type="submission" date="2017-11" db="EMBL/GenBank/DDBJ databases">
        <title>Comparitive Functional Genomics of Dry Heat Resistant strains isolated from the Viking Spacecraft.</title>
        <authorList>
            <person name="Seuylemezian A."/>
            <person name="Cooper K."/>
            <person name="Vaishampayan P."/>
        </authorList>
    </citation>
    <scope>NUCLEOTIDE SEQUENCE [LARGE SCALE GENOMIC DNA]</scope>
    <source>
        <strain evidence="1 2">V1-29</strain>
    </source>
</reference>
<evidence type="ECO:0000313" key="2">
    <source>
        <dbReference type="Proteomes" id="UP000234748"/>
    </source>
</evidence>
<name>A0A2N5M0F6_9BACI</name>
<accession>A0A2N5M0F6</accession>
<gene>
    <name evidence="1" type="ORF">CUU66_21615</name>
</gene>
<dbReference type="EMBL" id="PGUY01000075">
    <property type="protein sequence ID" value="PLT27842.1"/>
    <property type="molecule type" value="Genomic_DNA"/>
</dbReference>
<organism evidence="1 2">
    <name type="scientific">Peribacillus deserti</name>
    <dbReference type="NCBI Taxonomy" id="673318"/>
    <lineage>
        <taxon>Bacteria</taxon>
        <taxon>Bacillati</taxon>
        <taxon>Bacillota</taxon>
        <taxon>Bacilli</taxon>
        <taxon>Bacillales</taxon>
        <taxon>Bacillaceae</taxon>
        <taxon>Peribacillus</taxon>
    </lineage>
</organism>
<dbReference type="Proteomes" id="UP000234748">
    <property type="component" value="Unassembled WGS sequence"/>
</dbReference>
<sequence>MPNRKISSAAFGAISATLHFHSIPVEATVHQKSAEYQEKITSMMVKTDKEINALEKSKEIVTKHAAALTEAISGTTSGNKASNRNR</sequence>
<evidence type="ECO:0000313" key="1">
    <source>
        <dbReference type="EMBL" id="PLT27842.1"/>
    </source>
</evidence>
<dbReference type="AlphaFoldDB" id="A0A2N5M0F6"/>